<sequence>MTHEQILDILNFRHACKEFDSSKKISDSDFEIILKGGQLSPSSMGIEPWKFLVIQNQSLRKELATVSWGGKKQIPSCSHLVILLSRMPKELKHDSSYIHHLLTEVKQMPQEAVENFKGVVKMIEDTRFQNNDQALLNYSCLQTYIAAANMMTVSAMQKIDSCAMGGYDQKAVEEILIKHNLLDKDEFYLTLMVAFGYRINEPTRKTRQSLNDLVVWVK</sequence>
<dbReference type="AlphaFoldDB" id="A0A9Q9CI79"/>
<gene>
    <name evidence="5" type="ORF">J0J70_03850</name>
</gene>
<name>A0A9Q9CI79_9FIRM</name>
<evidence type="ECO:0000256" key="2">
    <source>
        <dbReference type="ARBA" id="ARBA00022857"/>
    </source>
</evidence>
<dbReference type="EMBL" id="CP071250">
    <property type="protein sequence ID" value="UUF09135.1"/>
    <property type="molecule type" value="Genomic_DNA"/>
</dbReference>
<dbReference type="InterPro" id="IPR033878">
    <property type="entry name" value="NfsB-like"/>
</dbReference>
<proteinExistence type="inferred from homology"/>
<accession>A0A9Q9CI79</accession>
<keyword evidence="3" id="KW-0560">Oxidoreductase</keyword>
<dbReference type="PANTHER" id="PTHR43673">
    <property type="entry name" value="NAD(P)H NITROREDUCTASE YDGI-RELATED"/>
    <property type="match status" value="1"/>
</dbReference>
<dbReference type="PANTHER" id="PTHR43673:SF10">
    <property type="entry name" value="NADH DEHYDROGENASE_NAD(P)H NITROREDUCTASE XCC3605-RELATED"/>
    <property type="match status" value="1"/>
</dbReference>
<dbReference type="CDD" id="cd02149">
    <property type="entry name" value="NfsB-like"/>
    <property type="match status" value="1"/>
</dbReference>
<feature type="domain" description="Nitroreductase" evidence="4">
    <location>
        <begin position="12"/>
        <end position="197"/>
    </location>
</feature>
<comment type="similarity">
    <text evidence="1">Belongs to the nitroreductase family.</text>
</comment>
<dbReference type="InterPro" id="IPR029479">
    <property type="entry name" value="Nitroreductase"/>
</dbReference>
<dbReference type="Pfam" id="PF00881">
    <property type="entry name" value="Nitroreductase"/>
    <property type="match status" value="1"/>
</dbReference>
<organism evidence="5 6">
    <name type="scientific">Turicibacter bilis</name>
    <dbReference type="NCBI Taxonomy" id="2735723"/>
    <lineage>
        <taxon>Bacteria</taxon>
        <taxon>Bacillati</taxon>
        <taxon>Bacillota</taxon>
        <taxon>Erysipelotrichia</taxon>
        <taxon>Erysipelotrichales</taxon>
        <taxon>Turicibacteraceae</taxon>
        <taxon>Turicibacter</taxon>
    </lineage>
</organism>
<dbReference type="Gene3D" id="3.40.109.10">
    <property type="entry name" value="NADH Oxidase"/>
    <property type="match status" value="1"/>
</dbReference>
<dbReference type="InterPro" id="IPR000415">
    <property type="entry name" value="Nitroreductase-like"/>
</dbReference>
<keyword evidence="2" id="KW-0521">NADP</keyword>
<dbReference type="Proteomes" id="UP001058072">
    <property type="component" value="Chromosome"/>
</dbReference>
<evidence type="ECO:0000256" key="3">
    <source>
        <dbReference type="ARBA" id="ARBA00023002"/>
    </source>
</evidence>
<evidence type="ECO:0000256" key="1">
    <source>
        <dbReference type="ARBA" id="ARBA00007118"/>
    </source>
</evidence>
<evidence type="ECO:0000313" key="5">
    <source>
        <dbReference type="EMBL" id="UUF09135.1"/>
    </source>
</evidence>
<reference evidence="5" key="1">
    <citation type="submission" date="2021-03" db="EMBL/GenBank/DDBJ databases">
        <title>Comparative Genomics and Metabolomics in the genus Turicibacter.</title>
        <authorList>
            <person name="Maki J."/>
            <person name="Looft T."/>
        </authorList>
    </citation>
    <scope>NUCLEOTIDE SEQUENCE</scope>
    <source>
        <strain evidence="5">ISU324</strain>
    </source>
</reference>
<dbReference type="SUPFAM" id="SSF55469">
    <property type="entry name" value="FMN-dependent nitroreductase-like"/>
    <property type="match status" value="1"/>
</dbReference>
<protein>
    <submittedName>
        <fullName evidence="5">NAD(P)H-dependent oxidoreductase</fullName>
    </submittedName>
</protein>
<evidence type="ECO:0000313" key="6">
    <source>
        <dbReference type="Proteomes" id="UP001058072"/>
    </source>
</evidence>
<evidence type="ECO:0000259" key="4">
    <source>
        <dbReference type="Pfam" id="PF00881"/>
    </source>
</evidence>
<dbReference type="RefSeq" id="WP_212724337.1">
    <property type="nucleotide sequence ID" value="NZ_CP071250.1"/>
</dbReference>
<dbReference type="GO" id="GO:0016491">
    <property type="term" value="F:oxidoreductase activity"/>
    <property type="evidence" value="ECO:0007669"/>
    <property type="project" value="UniProtKB-KW"/>
</dbReference>